<reference evidence="7 8" key="1">
    <citation type="submission" date="2023-09" db="EMBL/GenBank/DDBJ databases">
        <title>Aquirufa genomes.</title>
        <authorList>
            <person name="Pitt A."/>
        </authorList>
    </citation>
    <scope>NUCLEOTIDE SEQUENCE [LARGE SCALE GENOMIC DNA]</scope>
    <source>
        <strain evidence="7 8">LEOWEIH-7C</strain>
    </source>
</reference>
<comment type="caution">
    <text evidence="7">The sequence shown here is derived from an EMBL/GenBank/DDBJ whole genome shotgun (WGS) entry which is preliminary data.</text>
</comment>
<keyword evidence="3" id="KW-0234">DNA repair</keyword>
<protein>
    <submittedName>
        <fullName evidence="7">DNA-processing protein DprA</fullName>
    </submittedName>
</protein>
<evidence type="ECO:0000259" key="4">
    <source>
        <dbReference type="Pfam" id="PF02481"/>
    </source>
</evidence>
<evidence type="ECO:0000259" key="5">
    <source>
        <dbReference type="Pfam" id="PF12826"/>
    </source>
</evidence>
<evidence type="ECO:0000313" key="8">
    <source>
        <dbReference type="Proteomes" id="UP001249959"/>
    </source>
</evidence>
<proteinExistence type="inferred from homology"/>
<organism evidence="7 8">
    <name type="scientific">Aquirufa regiilacus</name>
    <dbReference type="NCBI Taxonomy" id="3024868"/>
    <lineage>
        <taxon>Bacteria</taxon>
        <taxon>Pseudomonadati</taxon>
        <taxon>Bacteroidota</taxon>
        <taxon>Cytophagia</taxon>
        <taxon>Cytophagales</taxon>
        <taxon>Flectobacillaceae</taxon>
        <taxon>Aquirufa</taxon>
    </lineage>
</organism>
<comment type="similarity">
    <text evidence="1">Belongs to the DprA/Smf family.</text>
</comment>
<dbReference type="Pfam" id="PF17782">
    <property type="entry name" value="WHD_DprA"/>
    <property type="match status" value="1"/>
</dbReference>
<dbReference type="EMBL" id="JAVNWW010000001">
    <property type="protein sequence ID" value="MDU0808369.1"/>
    <property type="molecule type" value="Genomic_DNA"/>
</dbReference>
<dbReference type="Pfam" id="PF02481">
    <property type="entry name" value="DNA_processg_A"/>
    <property type="match status" value="1"/>
</dbReference>
<keyword evidence="2" id="KW-0227">DNA damage</keyword>
<evidence type="ECO:0000256" key="2">
    <source>
        <dbReference type="ARBA" id="ARBA00022763"/>
    </source>
</evidence>
<dbReference type="Pfam" id="PF12826">
    <property type="entry name" value="HHH_2"/>
    <property type="match status" value="1"/>
</dbReference>
<dbReference type="PANTHER" id="PTHR43022">
    <property type="entry name" value="PROTEIN SMF"/>
    <property type="match status" value="1"/>
</dbReference>
<dbReference type="InterPro" id="IPR057666">
    <property type="entry name" value="DrpA_SLOG"/>
</dbReference>
<evidence type="ECO:0000259" key="6">
    <source>
        <dbReference type="Pfam" id="PF17782"/>
    </source>
</evidence>
<dbReference type="Gene3D" id="3.40.50.450">
    <property type="match status" value="1"/>
</dbReference>
<evidence type="ECO:0000313" key="7">
    <source>
        <dbReference type="EMBL" id="MDU0808369.1"/>
    </source>
</evidence>
<dbReference type="PANTHER" id="PTHR43022:SF1">
    <property type="entry name" value="PROTEIN SMF"/>
    <property type="match status" value="1"/>
</dbReference>
<evidence type="ECO:0000256" key="3">
    <source>
        <dbReference type="ARBA" id="ARBA00023204"/>
    </source>
</evidence>
<dbReference type="SUPFAM" id="SSF47781">
    <property type="entry name" value="RuvA domain 2-like"/>
    <property type="match status" value="1"/>
</dbReference>
<keyword evidence="8" id="KW-1185">Reference proteome</keyword>
<dbReference type="InterPro" id="IPR010994">
    <property type="entry name" value="RuvA_2-like"/>
</dbReference>
<dbReference type="NCBIfam" id="TIGR00732">
    <property type="entry name" value="dprA"/>
    <property type="match status" value="1"/>
</dbReference>
<feature type="domain" description="DprA winged helix" evidence="6">
    <location>
        <begin position="309"/>
        <end position="360"/>
    </location>
</feature>
<accession>A0ABU3TR86</accession>
<dbReference type="SUPFAM" id="SSF102405">
    <property type="entry name" value="MCP/YpsA-like"/>
    <property type="match status" value="1"/>
</dbReference>
<dbReference type="RefSeq" id="WP_316070375.1">
    <property type="nucleotide sequence ID" value="NZ_JAVNWW010000001.1"/>
</dbReference>
<feature type="domain" description="Smf/DprA SLOG" evidence="4">
    <location>
        <begin position="80"/>
        <end position="289"/>
    </location>
</feature>
<name>A0ABU3TR86_9BACT</name>
<dbReference type="InterPro" id="IPR041614">
    <property type="entry name" value="DprA_WH"/>
</dbReference>
<evidence type="ECO:0000256" key="1">
    <source>
        <dbReference type="ARBA" id="ARBA00006525"/>
    </source>
</evidence>
<sequence length="367" mass="41344">MPTELFYQIALSRIPQIGVVNARRLMSYFETASSIFSANRSDLQKIPHIGPVLAESVFQKQILQEAEQILQACDSSNVRVLFYLDPDYPDRLKQIYDAPIILYQQGNVNLNSECMLAVVGTRKATDYGKRVTARLVEDSLGVPLTFVSGLAYGIDVEVHKSCIELQVPNIAVLAGGFNHIYPSKHKKYLDRIMLNGGILSEYPLHEKPDPRFFPLRNRIIAGMTDATLVVEAAEKGGALITADYANNYHREVYAVPGNLDKLFSEGCNRLIQKNKAIIYTDFTQLCEQLNWGNTPNKIKPSKQLGWSRLTEPETELMALLAKNGEMPLDELAWKLQKKVTEIAITLINLEFQGMVKALPGYFYRIKD</sequence>
<feature type="domain" description="DisA/LigA helix-hairpin-helix motif" evidence="5">
    <location>
        <begin position="14"/>
        <end position="58"/>
    </location>
</feature>
<gene>
    <name evidence="7" type="primary">dprA</name>
    <name evidence="7" type="ORF">PQG45_04890</name>
</gene>
<dbReference type="Proteomes" id="UP001249959">
    <property type="component" value="Unassembled WGS sequence"/>
</dbReference>
<dbReference type="InterPro" id="IPR003488">
    <property type="entry name" value="DprA"/>
</dbReference>
<dbReference type="InterPro" id="IPR041663">
    <property type="entry name" value="DisA/LigA_HHH"/>
</dbReference>